<evidence type="ECO:0000256" key="1">
    <source>
        <dbReference type="ARBA" id="ARBA00022676"/>
    </source>
</evidence>
<dbReference type="AlphaFoldDB" id="A0A453T477"/>
<reference evidence="4" key="2">
    <citation type="journal article" date="2017" name="Nat. Plants">
        <title>The Aegilops tauschii genome reveals multiple impacts of transposons.</title>
        <authorList>
            <person name="Zhao G."/>
            <person name="Zou C."/>
            <person name="Li K."/>
            <person name="Wang K."/>
            <person name="Li T."/>
            <person name="Gao L."/>
            <person name="Zhang X."/>
            <person name="Wang H."/>
            <person name="Yang Z."/>
            <person name="Liu X."/>
            <person name="Jiang W."/>
            <person name="Mao L."/>
            <person name="Kong X."/>
            <person name="Jiao Y."/>
            <person name="Jia J."/>
        </authorList>
    </citation>
    <scope>NUCLEOTIDE SEQUENCE [LARGE SCALE GENOMIC DNA]</scope>
    <source>
        <strain evidence="4">cv. AL8/78</strain>
    </source>
</reference>
<dbReference type="PANTHER" id="PTHR48046:SF1">
    <property type="entry name" value="GLYCOSYLTRANSFERASE-RELATED"/>
    <property type="match status" value="1"/>
</dbReference>
<reference evidence="3" key="3">
    <citation type="journal article" date="2017" name="Nature">
        <title>Genome sequence of the progenitor of the wheat D genome Aegilops tauschii.</title>
        <authorList>
            <person name="Luo M.C."/>
            <person name="Gu Y.Q."/>
            <person name="Puiu D."/>
            <person name="Wang H."/>
            <person name="Twardziok S.O."/>
            <person name="Deal K.R."/>
            <person name="Huo N."/>
            <person name="Zhu T."/>
            <person name="Wang L."/>
            <person name="Wang Y."/>
            <person name="McGuire P.E."/>
            <person name="Liu S."/>
            <person name="Long H."/>
            <person name="Ramasamy R.K."/>
            <person name="Rodriguez J.C."/>
            <person name="Van S.L."/>
            <person name="Yuan L."/>
            <person name="Wang Z."/>
            <person name="Xia Z."/>
            <person name="Xiao L."/>
            <person name="Anderson O.D."/>
            <person name="Ouyang S."/>
            <person name="Liang Y."/>
            <person name="Zimin A.V."/>
            <person name="Pertea G."/>
            <person name="Qi P."/>
            <person name="Bennetzen J.L."/>
            <person name="Dai X."/>
            <person name="Dawson M.W."/>
            <person name="Muller H.G."/>
            <person name="Kugler K."/>
            <person name="Rivarola-Duarte L."/>
            <person name="Spannagl M."/>
            <person name="Mayer K.F.X."/>
            <person name="Lu F.H."/>
            <person name="Bevan M.W."/>
            <person name="Leroy P."/>
            <person name="Li P."/>
            <person name="You F.M."/>
            <person name="Sun Q."/>
            <person name="Liu Z."/>
            <person name="Lyons E."/>
            <person name="Wicker T."/>
            <person name="Salzberg S.L."/>
            <person name="Devos K.M."/>
            <person name="Dvorak J."/>
        </authorList>
    </citation>
    <scope>NUCLEOTIDE SEQUENCE [LARGE SCALE GENOMIC DNA]</scope>
    <source>
        <strain evidence="3">cv. AL8/78</strain>
    </source>
</reference>
<evidence type="ECO:0008006" key="5">
    <source>
        <dbReference type="Google" id="ProtNLM"/>
    </source>
</evidence>
<dbReference type="PANTHER" id="PTHR48046">
    <property type="entry name" value="UDP-GLYCOSYLTRANSFERASE 72E1"/>
    <property type="match status" value="1"/>
</dbReference>
<dbReference type="Pfam" id="PF00201">
    <property type="entry name" value="UDPGT"/>
    <property type="match status" value="1"/>
</dbReference>
<accession>A0A453T477</accession>
<reference evidence="4" key="1">
    <citation type="journal article" date="2014" name="Science">
        <title>Ancient hybridizations among the ancestral genomes of bread wheat.</title>
        <authorList>
            <consortium name="International Wheat Genome Sequencing Consortium,"/>
            <person name="Marcussen T."/>
            <person name="Sandve S.R."/>
            <person name="Heier L."/>
            <person name="Spannagl M."/>
            <person name="Pfeifer M."/>
            <person name="Jakobsen K.S."/>
            <person name="Wulff B.B."/>
            <person name="Steuernagel B."/>
            <person name="Mayer K.F."/>
            <person name="Olsen O.A."/>
        </authorList>
    </citation>
    <scope>NUCLEOTIDE SEQUENCE [LARGE SCALE GENOMIC DNA]</scope>
    <source>
        <strain evidence="4">cv. AL8/78</strain>
    </source>
</reference>
<dbReference type="Proteomes" id="UP000015105">
    <property type="component" value="Chromosome 7D"/>
</dbReference>
<organism evidence="3 4">
    <name type="scientific">Aegilops tauschii subsp. strangulata</name>
    <name type="common">Goatgrass</name>
    <dbReference type="NCBI Taxonomy" id="200361"/>
    <lineage>
        <taxon>Eukaryota</taxon>
        <taxon>Viridiplantae</taxon>
        <taxon>Streptophyta</taxon>
        <taxon>Embryophyta</taxon>
        <taxon>Tracheophyta</taxon>
        <taxon>Spermatophyta</taxon>
        <taxon>Magnoliopsida</taxon>
        <taxon>Liliopsida</taxon>
        <taxon>Poales</taxon>
        <taxon>Poaceae</taxon>
        <taxon>BOP clade</taxon>
        <taxon>Pooideae</taxon>
        <taxon>Triticodae</taxon>
        <taxon>Triticeae</taxon>
        <taxon>Triticinae</taxon>
        <taxon>Aegilops</taxon>
    </lineage>
</organism>
<proteinExistence type="predicted"/>
<dbReference type="GO" id="GO:0008194">
    <property type="term" value="F:UDP-glycosyltransferase activity"/>
    <property type="evidence" value="ECO:0007669"/>
    <property type="project" value="InterPro"/>
</dbReference>
<evidence type="ECO:0000313" key="4">
    <source>
        <dbReference type="Proteomes" id="UP000015105"/>
    </source>
</evidence>
<evidence type="ECO:0000313" key="3">
    <source>
        <dbReference type="EnsemblPlants" id="AET7Gv21233600.1"/>
    </source>
</evidence>
<reference evidence="3" key="4">
    <citation type="submission" date="2019-03" db="UniProtKB">
        <authorList>
            <consortium name="EnsemblPlants"/>
        </authorList>
    </citation>
    <scope>IDENTIFICATION</scope>
</reference>
<protein>
    <recommendedName>
        <fullName evidence="5">Hydroquinone glucosyltransferase</fullName>
    </recommendedName>
</protein>
<keyword evidence="4" id="KW-1185">Reference proteome</keyword>
<sequence>MSHCEWNSMLESVDTGVPMVAWPLFAEQRLNAVMLLSERVGLALWKRPPLGKDRAVVPREELTALVRELMEGEKCVVARKMVGHLRMRLRLLRRQAGRRIELSR</sequence>
<keyword evidence="1" id="KW-0328">Glycosyltransferase</keyword>
<evidence type="ECO:0000256" key="2">
    <source>
        <dbReference type="ARBA" id="ARBA00022679"/>
    </source>
</evidence>
<dbReference type="Gene3D" id="3.40.50.2000">
    <property type="entry name" value="Glycogen Phosphorylase B"/>
    <property type="match status" value="1"/>
</dbReference>
<reference evidence="3" key="5">
    <citation type="journal article" date="2021" name="G3 (Bethesda)">
        <title>Aegilops tauschii genome assembly Aet v5.0 features greater sequence contiguity and improved annotation.</title>
        <authorList>
            <person name="Wang L."/>
            <person name="Zhu T."/>
            <person name="Rodriguez J.C."/>
            <person name="Deal K.R."/>
            <person name="Dubcovsky J."/>
            <person name="McGuire P.E."/>
            <person name="Lux T."/>
            <person name="Spannagl M."/>
            <person name="Mayer K.F.X."/>
            <person name="Baldrich P."/>
            <person name="Meyers B.C."/>
            <person name="Huo N."/>
            <person name="Gu Y.Q."/>
            <person name="Zhou H."/>
            <person name="Devos K.M."/>
            <person name="Bennetzen J.L."/>
            <person name="Unver T."/>
            <person name="Budak H."/>
            <person name="Gulick P.J."/>
            <person name="Galiba G."/>
            <person name="Kalapos B."/>
            <person name="Nelson D.R."/>
            <person name="Li P."/>
            <person name="You F.M."/>
            <person name="Luo M.C."/>
            <person name="Dvorak J."/>
        </authorList>
    </citation>
    <scope>NUCLEOTIDE SEQUENCE [LARGE SCALE GENOMIC DNA]</scope>
    <source>
        <strain evidence="3">cv. AL8/78</strain>
    </source>
</reference>
<dbReference type="SUPFAM" id="SSF53756">
    <property type="entry name" value="UDP-Glycosyltransferase/glycogen phosphorylase"/>
    <property type="match status" value="1"/>
</dbReference>
<dbReference type="EnsemblPlants" id="AET7Gv21233600.1">
    <property type="protein sequence ID" value="AET7Gv21233600.1"/>
    <property type="gene ID" value="AET7Gv21233600"/>
</dbReference>
<name>A0A453T477_AEGTS</name>
<keyword evidence="2" id="KW-0808">Transferase</keyword>
<dbReference type="InterPro" id="IPR002213">
    <property type="entry name" value="UDP_glucos_trans"/>
</dbReference>
<dbReference type="Gramene" id="AET7Gv21233600.1">
    <property type="protein sequence ID" value="AET7Gv21233600.1"/>
    <property type="gene ID" value="AET7Gv21233600"/>
</dbReference>